<accession>A0A6L2MXL8</accession>
<feature type="domain" description="Reverse transcriptase Ty1/copia-type" evidence="2">
    <location>
        <begin position="69"/>
        <end position="112"/>
    </location>
</feature>
<dbReference type="EMBL" id="BKCJ010007707">
    <property type="protein sequence ID" value="GEU78600.1"/>
    <property type="molecule type" value="Genomic_DNA"/>
</dbReference>
<organism evidence="3">
    <name type="scientific">Tanacetum cinerariifolium</name>
    <name type="common">Dalmatian daisy</name>
    <name type="synonym">Chrysanthemum cinerariifolium</name>
    <dbReference type="NCBI Taxonomy" id="118510"/>
    <lineage>
        <taxon>Eukaryota</taxon>
        <taxon>Viridiplantae</taxon>
        <taxon>Streptophyta</taxon>
        <taxon>Embryophyta</taxon>
        <taxon>Tracheophyta</taxon>
        <taxon>Spermatophyta</taxon>
        <taxon>Magnoliopsida</taxon>
        <taxon>eudicotyledons</taxon>
        <taxon>Gunneridae</taxon>
        <taxon>Pentapetalae</taxon>
        <taxon>asterids</taxon>
        <taxon>campanulids</taxon>
        <taxon>Asterales</taxon>
        <taxon>Asteraceae</taxon>
        <taxon>Asteroideae</taxon>
        <taxon>Anthemideae</taxon>
        <taxon>Anthemidinae</taxon>
        <taxon>Tanacetum</taxon>
    </lineage>
</organism>
<dbReference type="AlphaFoldDB" id="A0A6L2MXL8"/>
<evidence type="ECO:0000259" key="2">
    <source>
        <dbReference type="Pfam" id="PF07727"/>
    </source>
</evidence>
<sequence>MCYSFYYPPENKVFVARNVEFFENSLITQEASESLEDLELIQEEDTHPSENTSSHHDEGDREINEPQNIRAIRILIAIAAYYNYEVWQMDVKTAFLNGYIFEDVYMEQPEETKYIAASDASKEEVWVRKFIDGLGVVPTIKKPIKMYCDNTGAITIAIEPGINKGARHYHAKVYYLSEVIEYATLS</sequence>
<dbReference type="InterPro" id="IPR013103">
    <property type="entry name" value="RVT_2"/>
</dbReference>
<evidence type="ECO:0000313" key="3">
    <source>
        <dbReference type="EMBL" id="GEU78600.1"/>
    </source>
</evidence>
<evidence type="ECO:0000256" key="1">
    <source>
        <dbReference type="SAM" id="MobiDB-lite"/>
    </source>
</evidence>
<gene>
    <name evidence="3" type="ORF">Tci_050578</name>
</gene>
<comment type="caution">
    <text evidence="3">The sequence shown here is derived from an EMBL/GenBank/DDBJ whole genome shotgun (WGS) entry which is preliminary data.</text>
</comment>
<dbReference type="Pfam" id="PF07727">
    <property type="entry name" value="RVT_2"/>
    <property type="match status" value="1"/>
</dbReference>
<feature type="region of interest" description="Disordered" evidence="1">
    <location>
        <begin position="44"/>
        <end position="63"/>
    </location>
</feature>
<name>A0A6L2MXL8_TANCI</name>
<proteinExistence type="predicted"/>
<reference evidence="3" key="1">
    <citation type="journal article" date="2019" name="Sci. Rep.">
        <title>Draft genome of Tanacetum cinerariifolium, the natural source of mosquito coil.</title>
        <authorList>
            <person name="Yamashiro T."/>
            <person name="Shiraishi A."/>
            <person name="Satake H."/>
            <person name="Nakayama K."/>
        </authorList>
    </citation>
    <scope>NUCLEOTIDE SEQUENCE</scope>
</reference>
<protein>
    <submittedName>
        <fullName evidence="3">Putative retrotransposon protein</fullName>
    </submittedName>
</protein>